<evidence type="ECO:0000313" key="2">
    <source>
        <dbReference type="Proteomes" id="UP001597176"/>
    </source>
</evidence>
<reference evidence="2" key="1">
    <citation type="journal article" date="2019" name="Int. J. Syst. Evol. Microbiol.">
        <title>The Global Catalogue of Microorganisms (GCM) 10K type strain sequencing project: providing services to taxonomists for standard genome sequencing and annotation.</title>
        <authorList>
            <consortium name="The Broad Institute Genomics Platform"/>
            <consortium name="The Broad Institute Genome Sequencing Center for Infectious Disease"/>
            <person name="Wu L."/>
            <person name="Ma J."/>
        </authorList>
    </citation>
    <scope>NUCLEOTIDE SEQUENCE [LARGE SCALE GENOMIC DNA]</scope>
    <source>
        <strain evidence="2">CCUG 56108</strain>
    </source>
</reference>
<keyword evidence="2" id="KW-1185">Reference proteome</keyword>
<dbReference type="SUPFAM" id="SSF52980">
    <property type="entry name" value="Restriction endonuclease-like"/>
    <property type="match status" value="1"/>
</dbReference>
<proteinExistence type="predicted"/>
<evidence type="ECO:0008006" key="3">
    <source>
        <dbReference type="Google" id="ProtNLM"/>
    </source>
</evidence>
<accession>A0ABW3X1Q7</accession>
<dbReference type="Pfam" id="PF05367">
    <property type="entry name" value="Phage_endo_I"/>
    <property type="match status" value="1"/>
</dbReference>
<gene>
    <name evidence="1" type="ORF">ACFQ4G_18220</name>
</gene>
<dbReference type="InterPro" id="IPR008029">
    <property type="entry name" value="Phage_T7_Gp3_endoDNaseI"/>
</dbReference>
<name>A0ABW3X1Q7_9HYPH</name>
<sequence>MAVTKKAPLRHWAARTRSTDARGKANGYRSGLEAKNAKHLEALGAEVLFETFKVPYIIPASKHHYTVDFRLPNGVLIETKGRWMAVDRAKHLFVRSQYPDLDIRLVFDNPKTVIAPGSSTTVVQWAEKHSFLWSTKLIPEEWVREPGPALSPDEVLKAGPVGFLDFLATEKKTK</sequence>
<organism evidence="1 2">
    <name type="scientific">Methylobacterium marchantiae</name>
    <dbReference type="NCBI Taxonomy" id="600331"/>
    <lineage>
        <taxon>Bacteria</taxon>
        <taxon>Pseudomonadati</taxon>
        <taxon>Pseudomonadota</taxon>
        <taxon>Alphaproteobacteria</taxon>
        <taxon>Hyphomicrobiales</taxon>
        <taxon>Methylobacteriaceae</taxon>
        <taxon>Methylobacterium</taxon>
    </lineage>
</organism>
<dbReference type="InterPro" id="IPR011335">
    <property type="entry name" value="Restrct_endonuc-II-like"/>
</dbReference>
<dbReference type="Gene3D" id="3.40.91.30">
    <property type="match status" value="1"/>
</dbReference>
<dbReference type="CDD" id="cd22324">
    <property type="entry name" value="Endonuclease_I"/>
    <property type="match status" value="1"/>
</dbReference>
<dbReference type="EMBL" id="JBHTND010000030">
    <property type="protein sequence ID" value="MFD1303512.1"/>
    <property type="molecule type" value="Genomic_DNA"/>
</dbReference>
<protein>
    <recommendedName>
        <fullName evidence="3">Endonuclease I</fullName>
    </recommendedName>
</protein>
<comment type="caution">
    <text evidence="1">The sequence shown here is derived from an EMBL/GenBank/DDBJ whole genome shotgun (WGS) entry which is preliminary data.</text>
</comment>
<dbReference type="RefSeq" id="WP_238208522.1">
    <property type="nucleotide sequence ID" value="NZ_JBHTND010000030.1"/>
</dbReference>
<dbReference type="Proteomes" id="UP001597176">
    <property type="component" value="Unassembled WGS sequence"/>
</dbReference>
<evidence type="ECO:0000313" key="1">
    <source>
        <dbReference type="EMBL" id="MFD1303512.1"/>
    </source>
</evidence>